<keyword evidence="8 14" id="KW-0067">ATP-binding</keyword>
<evidence type="ECO:0000256" key="10">
    <source>
        <dbReference type="ARBA" id="ARBA00023125"/>
    </source>
</evidence>
<keyword evidence="7" id="KW-0159">Chromosome partition</keyword>
<evidence type="ECO:0000256" key="12">
    <source>
        <dbReference type="ARBA" id="ARBA00023306"/>
    </source>
</evidence>
<sequence length="901" mass="98605">MKPLRLVATPTRNRRLNELIGLAVMVGAGLLLLALATYTPTDPSLNTVGGYATGSAHPAHNWTGIFGAYLADALLQLIGVAAFFLPIVLGRIGYCWLRSRQAGSPVARSIGLGLWIVFAPAAIGLLPGHILWRQALPIEGATGRLLADSMVHFLNLPGACIVLALMVAVSLYLATTFTFSTASEWATVRFAFLQSMQDRWMARRARRAGNRTVEDMDVFESKRERMESKARRAREKQQAVAARLTGEEPAYAPEAAPSSNTLLGGFFGWWGRRKRNEALAATPDDPLADHTPPSTMWQSMPRTLVDAPPVTPFRTATAAAAPFAEALAKAAAPAREWDGDINTTPTFSSFNEDDTNSRMDLPELPPARTPVRDLKPRLVEEMPRPAAPQPSGISFGKRADADAHPVTIVPKSVRGYKLPPSSLLYRSEEHPIVREDALREEARVLVEKCAEFSVDGQVTQINPGPVVTTFEFRPDAGVKVARITGLADDLCLAMAAESILIERMPGKSTVGIQVPNAERETIWLRDVVECESFAQSKSKLAIALGKDINGRIVTADLASMPHVLIAGSTGSGKSVAINAMIMSVLFKSTPEQVRMILVDPKRVELGMYEGIPHLFTPIITEAKLAANALRNAVREMERRLKLLAANHVRNIDQFNKLFDHGSEYLFEDVNQEPLPYIIIIIDELADLMMLDRANVEESITRLAQMARAVGIHLVLATQRPSVDVITGLIKANVPTRMSFRLATKVDSRTIIDSNGAESLLGRGDMLYLPPGTSRVQRVHAPFVTEKEISAVTAFWKAQGEAEYVHGFLEGPKEDETGKDKDGGDAEGNDDPMYDDAVRLVFEFGKASTSLLQRRLRIGYGRAAHLIDMMYNDGLVGPADGSKPREILKSPNWIAEVDEVIR</sequence>
<evidence type="ECO:0000313" key="20">
    <source>
        <dbReference type="Proteomes" id="UP000589520"/>
    </source>
</evidence>
<keyword evidence="5 17" id="KW-0812">Transmembrane</keyword>
<evidence type="ECO:0000256" key="17">
    <source>
        <dbReference type="SAM" id="Phobius"/>
    </source>
</evidence>
<keyword evidence="9 17" id="KW-1133">Transmembrane helix</keyword>
<evidence type="ECO:0000256" key="11">
    <source>
        <dbReference type="ARBA" id="ARBA00023136"/>
    </source>
</evidence>
<feature type="transmembrane region" description="Helical" evidence="17">
    <location>
        <begin position="109"/>
        <end position="132"/>
    </location>
</feature>
<dbReference type="GO" id="GO:0051301">
    <property type="term" value="P:cell division"/>
    <property type="evidence" value="ECO:0007669"/>
    <property type="project" value="UniProtKB-KW"/>
</dbReference>
<feature type="coiled-coil region" evidence="15">
    <location>
        <begin position="619"/>
        <end position="646"/>
    </location>
</feature>
<dbReference type="CDD" id="cd01127">
    <property type="entry name" value="TrwB_TraG_TraD_VirD4"/>
    <property type="match status" value="1"/>
</dbReference>
<evidence type="ECO:0000256" key="6">
    <source>
        <dbReference type="ARBA" id="ARBA00022741"/>
    </source>
</evidence>
<evidence type="ECO:0000256" key="4">
    <source>
        <dbReference type="ARBA" id="ARBA00022618"/>
    </source>
</evidence>
<dbReference type="Proteomes" id="UP000589520">
    <property type="component" value="Unassembled WGS sequence"/>
</dbReference>
<dbReference type="GO" id="GO:0003677">
    <property type="term" value="F:DNA binding"/>
    <property type="evidence" value="ECO:0007669"/>
    <property type="project" value="UniProtKB-KW"/>
</dbReference>
<evidence type="ECO:0000256" key="5">
    <source>
        <dbReference type="ARBA" id="ARBA00022692"/>
    </source>
</evidence>
<dbReference type="AlphaFoldDB" id="A0A7Y9PDB9"/>
<dbReference type="SMART" id="SM00382">
    <property type="entry name" value="AAA"/>
    <property type="match status" value="1"/>
</dbReference>
<dbReference type="InterPro" id="IPR002543">
    <property type="entry name" value="FtsK_dom"/>
</dbReference>
<dbReference type="InterPro" id="IPR018541">
    <property type="entry name" value="Ftsk_gamma"/>
</dbReference>
<dbReference type="Gene3D" id="1.10.10.10">
    <property type="entry name" value="Winged helix-like DNA-binding domain superfamily/Winged helix DNA-binding domain"/>
    <property type="match status" value="1"/>
</dbReference>
<dbReference type="Gene3D" id="3.40.50.300">
    <property type="entry name" value="P-loop containing nucleotide triphosphate hydrolases"/>
    <property type="match status" value="1"/>
</dbReference>
<dbReference type="Pfam" id="PF09397">
    <property type="entry name" value="FtsK_gamma"/>
    <property type="match status" value="1"/>
</dbReference>
<keyword evidence="10" id="KW-0238">DNA-binding</keyword>
<dbReference type="GO" id="GO:0005524">
    <property type="term" value="F:ATP binding"/>
    <property type="evidence" value="ECO:0007669"/>
    <property type="project" value="UniProtKB-UniRule"/>
</dbReference>
<keyword evidence="3" id="KW-1003">Cell membrane</keyword>
<dbReference type="SUPFAM" id="SSF46785">
    <property type="entry name" value="Winged helix' DNA-binding domain"/>
    <property type="match status" value="1"/>
</dbReference>
<dbReference type="Pfam" id="PF17854">
    <property type="entry name" value="FtsK_alpha"/>
    <property type="match status" value="1"/>
</dbReference>
<keyword evidence="4" id="KW-0132">Cell division</keyword>
<dbReference type="InterPro" id="IPR041027">
    <property type="entry name" value="FtsK_alpha"/>
</dbReference>
<keyword evidence="6 14" id="KW-0547">Nucleotide-binding</keyword>
<evidence type="ECO:0000256" key="2">
    <source>
        <dbReference type="ARBA" id="ARBA00006474"/>
    </source>
</evidence>
<proteinExistence type="inferred from homology"/>
<comment type="subcellular location">
    <subcellularLocation>
        <location evidence="1">Cell membrane</location>
        <topology evidence="1">Multi-pass membrane protein</topology>
    </subcellularLocation>
</comment>
<dbReference type="Pfam" id="PF13491">
    <property type="entry name" value="FtsK_4TM"/>
    <property type="match status" value="1"/>
</dbReference>
<comment type="subunit">
    <text evidence="13">Homohexamer. Forms a ring that surrounds DNA.</text>
</comment>
<comment type="caution">
    <text evidence="19">The sequence shown here is derived from an EMBL/GenBank/DDBJ whole genome shotgun (WGS) entry which is preliminary data.</text>
</comment>
<evidence type="ECO:0000256" key="9">
    <source>
        <dbReference type="ARBA" id="ARBA00022989"/>
    </source>
</evidence>
<dbReference type="SMART" id="SM00843">
    <property type="entry name" value="Ftsk_gamma"/>
    <property type="match status" value="1"/>
</dbReference>
<evidence type="ECO:0000313" key="19">
    <source>
        <dbReference type="EMBL" id="NYF77840.1"/>
    </source>
</evidence>
<feature type="coiled-coil region" evidence="15">
    <location>
        <begin position="216"/>
        <end position="243"/>
    </location>
</feature>
<dbReference type="SUPFAM" id="SSF52540">
    <property type="entry name" value="P-loop containing nucleoside triphosphate hydrolases"/>
    <property type="match status" value="1"/>
</dbReference>
<keyword evidence="11 17" id="KW-0472">Membrane</keyword>
<evidence type="ECO:0000256" key="8">
    <source>
        <dbReference type="ARBA" id="ARBA00022840"/>
    </source>
</evidence>
<evidence type="ECO:0000256" key="14">
    <source>
        <dbReference type="PROSITE-ProRule" id="PRU00289"/>
    </source>
</evidence>
<feature type="binding site" evidence="14">
    <location>
        <begin position="567"/>
        <end position="574"/>
    </location>
    <ligand>
        <name>ATP</name>
        <dbReference type="ChEBI" id="CHEBI:30616"/>
    </ligand>
</feature>
<evidence type="ECO:0000256" key="3">
    <source>
        <dbReference type="ARBA" id="ARBA00022475"/>
    </source>
</evidence>
<feature type="transmembrane region" description="Helical" evidence="17">
    <location>
        <begin position="73"/>
        <end position="97"/>
    </location>
</feature>
<gene>
    <name evidence="19" type="ORF">HDF17_000127</name>
</gene>
<dbReference type="Gene3D" id="3.30.980.40">
    <property type="match status" value="1"/>
</dbReference>
<name>A0A7Y9PDB9_9BACT</name>
<evidence type="ECO:0000256" key="1">
    <source>
        <dbReference type="ARBA" id="ARBA00004651"/>
    </source>
</evidence>
<feature type="compositionally biased region" description="Polar residues" evidence="16">
    <location>
        <begin position="341"/>
        <end position="350"/>
    </location>
</feature>
<evidence type="ECO:0000259" key="18">
    <source>
        <dbReference type="PROSITE" id="PS50901"/>
    </source>
</evidence>
<dbReference type="InterPro" id="IPR003593">
    <property type="entry name" value="AAA+_ATPase"/>
</dbReference>
<evidence type="ECO:0000256" key="15">
    <source>
        <dbReference type="SAM" id="Coils"/>
    </source>
</evidence>
<organism evidence="19 20">
    <name type="scientific">Granulicella arctica</name>
    <dbReference type="NCBI Taxonomy" id="940613"/>
    <lineage>
        <taxon>Bacteria</taxon>
        <taxon>Pseudomonadati</taxon>
        <taxon>Acidobacteriota</taxon>
        <taxon>Terriglobia</taxon>
        <taxon>Terriglobales</taxon>
        <taxon>Acidobacteriaceae</taxon>
        <taxon>Granulicella</taxon>
    </lineage>
</organism>
<dbReference type="PANTHER" id="PTHR22683">
    <property type="entry name" value="SPORULATION PROTEIN RELATED"/>
    <property type="match status" value="1"/>
</dbReference>
<dbReference type="InterPro" id="IPR025199">
    <property type="entry name" value="FtsK_4TM"/>
</dbReference>
<keyword evidence="20" id="KW-1185">Reference proteome</keyword>
<dbReference type="GO" id="GO:0005886">
    <property type="term" value="C:plasma membrane"/>
    <property type="evidence" value="ECO:0007669"/>
    <property type="project" value="UniProtKB-SubCell"/>
</dbReference>
<dbReference type="PROSITE" id="PS50901">
    <property type="entry name" value="FTSK"/>
    <property type="match status" value="1"/>
</dbReference>
<feature type="domain" description="FtsK" evidence="18">
    <location>
        <begin position="550"/>
        <end position="748"/>
    </location>
</feature>
<dbReference type="InterPro" id="IPR036390">
    <property type="entry name" value="WH_DNA-bd_sf"/>
</dbReference>
<feature type="compositionally biased region" description="Low complexity" evidence="16">
    <location>
        <begin position="280"/>
        <end position="293"/>
    </location>
</feature>
<keyword evidence="12" id="KW-0131">Cell cycle</keyword>
<evidence type="ECO:0000256" key="16">
    <source>
        <dbReference type="SAM" id="MobiDB-lite"/>
    </source>
</evidence>
<reference evidence="19 20" key="1">
    <citation type="submission" date="2020-07" db="EMBL/GenBank/DDBJ databases">
        <title>Genomic Encyclopedia of Type Strains, Phase IV (KMG-V): Genome sequencing to study the core and pangenomes of soil and plant-associated prokaryotes.</title>
        <authorList>
            <person name="Whitman W."/>
        </authorList>
    </citation>
    <scope>NUCLEOTIDE SEQUENCE [LARGE SCALE GENOMIC DNA]</scope>
    <source>
        <strain evidence="19 20">X4EP2</strain>
    </source>
</reference>
<dbReference type="EMBL" id="JACCCW010000001">
    <property type="protein sequence ID" value="NYF77840.1"/>
    <property type="molecule type" value="Genomic_DNA"/>
</dbReference>
<accession>A0A7Y9PDB9</accession>
<dbReference type="InterPro" id="IPR027417">
    <property type="entry name" value="P-loop_NTPase"/>
</dbReference>
<feature type="region of interest" description="Disordered" evidence="16">
    <location>
        <begin position="280"/>
        <end position="299"/>
    </location>
</feature>
<protein>
    <submittedName>
        <fullName evidence="19">S-DNA-T family DNA segregation ATPase FtsK/SpoIIIE</fullName>
    </submittedName>
</protein>
<dbReference type="GO" id="GO:0007059">
    <property type="term" value="P:chromosome segregation"/>
    <property type="evidence" value="ECO:0007669"/>
    <property type="project" value="UniProtKB-KW"/>
</dbReference>
<evidence type="ECO:0000256" key="7">
    <source>
        <dbReference type="ARBA" id="ARBA00022829"/>
    </source>
</evidence>
<feature type="transmembrane region" description="Helical" evidence="17">
    <location>
        <begin position="20"/>
        <end position="38"/>
    </location>
</feature>
<dbReference type="InterPro" id="IPR050206">
    <property type="entry name" value="FtsK/SpoIIIE/SftA"/>
</dbReference>
<feature type="compositionally biased region" description="Basic and acidic residues" evidence="16">
    <location>
        <begin position="810"/>
        <end position="823"/>
    </location>
</feature>
<comment type="similarity">
    <text evidence="2">Belongs to the FtsK/SpoIIIE/SftA family.</text>
</comment>
<dbReference type="PANTHER" id="PTHR22683:SF41">
    <property type="entry name" value="DNA TRANSLOCASE FTSK"/>
    <property type="match status" value="1"/>
</dbReference>
<feature type="region of interest" description="Disordered" evidence="16">
    <location>
        <begin position="338"/>
        <end position="370"/>
    </location>
</feature>
<feature type="region of interest" description="Disordered" evidence="16">
    <location>
        <begin position="807"/>
        <end position="829"/>
    </location>
</feature>
<dbReference type="Pfam" id="PF01580">
    <property type="entry name" value="FtsK_SpoIIIE"/>
    <property type="match status" value="1"/>
</dbReference>
<dbReference type="InterPro" id="IPR036388">
    <property type="entry name" value="WH-like_DNA-bd_sf"/>
</dbReference>
<keyword evidence="15" id="KW-0175">Coiled coil</keyword>
<evidence type="ECO:0000256" key="13">
    <source>
        <dbReference type="ARBA" id="ARBA00025923"/>
    </source>
</evidence>
<dbReference type="RefSeq" id="WP_179486747.1">
    <property type="nucleotide sequence ID" value="NZ_JACCCW010000001.1"/>
</dbReference>